<evidence type="ECO:0000313" key="4">
    <source>
        <dbReference type="Proteomes" id="UP001595840"/>
    </source>
</evidence>
<feature type="chain" id="PRO_5046359659" evidence="2">
    <location>
        <begin position="35"/>
        <end position="630"/>
    </location>
</feature>
<dbReference type="SUPFAM" id="SSF53822">
    <property type="entry name" value="Periplasmic binding protein-like I"/>
    <property type="match status" value="1"/>
</dbReference>
<keyword evidence="1" id="KW-0472">Membrane</keyword>
<dbReference type="EMBL" id="JBHSCX010000020">
    <property type="protein sequence ID" value="MFC4363606.1"/>
    <property type="molecule type" value="Genomic_DNA"/>
</dbReference>
<gene>
    <name evidence="3" type="ORF">ACFOX3_14920</name>
</gene>
<accession>A0ABV8V6R7</accession>
<evidence type="ECO:0000313" key="3">
    <source>
        <dbReference type="EMBL" id="MFC4363606.1"/>
    </source>
</evidence>
<protein>
    <submittedName>
        <fullName evidence="3">Penicillin-binding protein activator</fullName>
    </submittedName>
</protein>
<name>A0ABV8V6R7_9GAMM</name>
<dbReference type="Pfam" id="PF04348">
    <property type="entry name" value="LppC"/>
    <property type="match status" value="1"/>
</dbReference>
<proteinExistence type="predicted"/>
<reference evidence="4" key="1">
    <citation type="journal article" date="2019" name="Int. J. Syst. Evol. Microbiol.">
        <title>The Global Catalogue of Microorganisms (GCM) 10K type strain sequencing project: providing services to taxonomists for standard genome sequencing and annotation.</title>
        <authorList>
            <consortium name="The Broad Institute Genomics Platform"/>
            <consortium name="The Broad Institute Genome Sequencing Center for Infectious Disease"/>
            <person name="Wu L."/>
            <person name="Ma J."/>
        </authorList>
    </citation>
    <scope>NUCLEOTIDE SEQUENCE [LARGE SCALE GENOMIC DNA]</scope>
    <source>
        <strain evidence="4">CECT 8570</strain>
    </source>
</reference>
<keyword evidence="2" id="KW-0732">Signal</keyword>
<evidence type="ECO:0000256" key="1">
    <source>
        <dbReference type="ARBA" id="ARBA00023136"/>
    </source>
</evidence>
<dbReference type="CDD" id="cd06339">
    <property type="entry name" value="PBP1_YraM_LppC_lipoprotein-like"/>
    <property type="match status" value="1"/>
</dbReference>
<comment type="caution">
    <text evidence="3">The sequence shown here is derived from an EMBL/GenBank/DDBJ whole genome shotgun (WGS) entry which is preliminary data.</text>
</comment>
<dbReference type="InterPro" id="IPR007443">
    <property type="entry name" value="LpoA"/>
</dbReference>
<dbReference type="Proteomes" id="UP001595840">
    <property type="component" value="Unassembled WGS sequence"/>
</dbReference>
<sequence length="630" mass="70137">MIQSNPQNPRVNGLTLASIAAVLLLAACSAPVKKADVDSAEPTVQVTQEAVQTLLLAARTAQSPEKERLLIKSATYLYDLGDKDWARNLLGSIDADTLAPADLWSYTQIYSDITLEQDANFIARLVLMNPKLVAQWELMPKEVYVDIRSRRAKLLQKLGETELAVTEYLALDHASLDPELKAANQEALWQTLMEQPWQNLHAFAMETRELEPKGWYELAALSKHNQHQLESQLSGVDDWMMRWPGHPAASRLPNDLQLLQKLIAEKPSNIALLLPVSGKLGRAGRAIRDGFFAAYYQSLQAGSPSATITLYDTNVGDISSHYQRAVDAGAQMIIGPLDKDKVAELALLPELPVATLALNRVEQPGQLMPPRQLIQFGLSAEDEARQAARRAWLEGHRLAMVIAVDASWADRSAVAFISEWNSLGGTVVDYTKFTGKADYSKVIQRGLLIDKSQSRANNIRNILGRSMEFEPRRRQDVDMIFLTALPNQARQVKPTLKFHQASNIPVFATSHIYTGEADAKLDSDLNGIRFSTLPWVFDSQSEEKKAIERFSKDPAFNRLYAMGVDAFHLYPRLRQLQEIPSARLFGATGNLQLLGNGQIEREQMWAQIKSGIAKPMPVLVSINPSDTINE</sequence>
<evidence type="ECO:0000256" key="2">
    <source>
        <dbReference type="SAM" id="SignalP"/>
    </source>
</evidence>
<dbReference type="PANTHER" id="PTHR38038">
    <property type="entry name" value="PENICILLIN-BINDING PROTEIN ACTIVATOR LPOA"/>
    <property type="match status" value="1"/>
</dbReference>
<organism evidence="3 4">
    <name type="scientific">Simiduia curdlanivorans</name>
    <dbReference type="NCBI Taxonomy" id="1492769"/>
    <lineage>
        <taxon>Bacteria</taxon>
        <taxon>Pseudomonadati</taxon>
        <taxon>Pseudomonadota</taxon>
        <taxon>Gammaproteobacteria</taxon>
        <taxon>Cellvibrionales</taxon>
        <taxon>Cellvibrionaceae</taxon>
        <taxon>Simiduia</taxon>
    </lineage>
</organism>
<keyword evidence="4" id="KW-1185">Reference proteome</keyword>
<dbReference type="Gene3D" id="1.25.40.650">
    <property type="match status" value="1"/>
</dbReference>
<dbReference type="Gene3D" id="3.40.50.2300">
    <property type="match status" value="2"/>
</dbReference>
<dbReference type="InterPro" id="IPR028082">
    <property type="entry name" value="Peripla_BP_I"/>
</dbReference>
<dbReference type="RefSeq" id="WP_290261560.1">
    <property type="nucleotide sequence ID" value="NZ_JAUFQG010000004.1"/>
</dbReference>
<feature type="signal peptide" evidence="2">
    <location>
        <begin position="1"/>
        <end position="34"/>
    </location>
</feature>
<dbReference type="PANTHER" id="PTHR38038:SF1">
    <property type="entry name" value="PENICILLIN-BINDING PROTEIN ACTIVATOR LPOA"/>
    <property type="match status" value="1"/>
</dbReference>